<dbReference type="GO" id="GO:0008967">
    <property type="term" value="F:phosphoglycolate phosphatase activity"/>
    <property type="evidence" value="ECO:0007669"/>
    <property type="project" value="UniProtKB-EC"/>
</dbReference>
<dbReference type="PANTHER" id="PTHR43434:SF1">
    <property type="entry name" value="PHOSPHOGLYCOLATE PHOSPHATASE"/>
    <property type="match status" value="1"/>
</dbReference>
<dbReference type="Proteomes" id="UP000679284">
    <property type="component" value="Chromosome"/>
</dbReference>
<name>A0A8J8MSE7_9RHOB</name>
<dbReference type="InterPro" id="IPR041492">
    <property type="entry name" value="HAD_2"/>
</dbReference>
<proteinExistence type="inferred from homology"/>
<sequence length="221" mass="23582">MRTVVFDLDGTLADTVADLIASANACFRALGHGDRLHPDADGAVAVRGARAMLRLGFERVGGAWSEADVNGQYPLLLDYYGQAVAVHSRLYPGAADALRCLKAEGFALAICTNKPEGLARALLTDLKVLDLFDALIGADTLPVRKPHADPYREAVRRAGGEVERSFLVGDTETDLLTAAAAHVPCLLVTFGPAGSTVEDLRPDHLLHDYADLPDLARRLLG</sequence>
<evidence type="ECO:0000256" key="1">
    <source>
        <dbReference type="ARBA" id="ARBA00000830"/>
    </source>
</evidence>
<protein>
    <recommendedName>
        <fullName evidence="4">phosphoglycolate phosphatase</fullName>
        <ecNumber evidence="4">3.1.3.18</ecNumber>
    </recommendedName>
</protein>
<keyword evidence="6" id="KW-1185">Reference proteome</keyword>
<dbReference type="GO" id="GO:0005829">
    <property type="term" value="C:cytosol"/>
    <property type="evidence" value="ECO:0007669"/>
    <property type="project" value="TreeGrafter"/>
</dbReference>
<evidence type="ECO:0000256" key="4">
    <source>
        <dbReference type="ARBA" id="ARBA00013078"/>
    </source>
</evidence>
<dbReference type="PRINTS" id="PR00413">
    <property type="entry name" value="HADHALOGNASE"/>
</dbReference>
<dbReference type="SFLD" id="SFLDG01129">
    <property type="entry name" value="C1.5:_HAD__Beta-PGM__Phosphata"/>
    <property type="match status" value="1"/>
</dbReference>
<dbReference type="AlphaFoldDB" id="A0A8J8MSE7"/>
<accession>A0A8J8MSE7</accession>
<dbReference type="GO" id="GO:0006281">
    <property type="term" value="P:DNA repair"/>
    <property type="evidence" value="ECO:0007669"/>
    <property type="project" value="TreeGrafter"/>
</dbReference>
<comment type="similarity">
    <text evidence="3">Belongs to the HAD-like hydrolase superfamily. CbbY/CbbZ/Gph/YieH family.</text>
</comment>
<dbReference type="KEGG" id="fap:GR316_04105"/>
<dbReference type="EC" id="3.1.3.18" evidence="4"/>
<dbReference type="NCBIfam" id="TIGR01549">
    <property type="entry name" value="HAD-SF-IA-v1"/>
    <property type="match status" value="1"/>
</dbReference>
<dbReference type="Gene3D" id="3.40.50.1000">
    <property type="entry name" value="HAD superfamily/HAD-like"/>
    <property type="match status" value="1"/>
</dbReference>
<dbReference type="PANTHER" id="PTHR43434">
    <property type="entry name" value="PHOSPHOGLYCOLATE PHOSPHATASE"/>
    <property type="match status" value="1"/>
</dbReference>
<dbReference type="InterPro" id="IPR036412">
    <property type="entry name" value="HAD-like_sf"/>
</dbReference>
<dbReference type="Pfam" id="PF13419">
    <property type="entry name" value="HAD_2"/>
    <property type="match status" value="1"/>
</dbReference>
<dbReference type="SFLD" id="SFLDS00003">
    <property type="entry name" value="Haloacid_Dehalogenase"/>
    <property type="match status" value="1"/>
</dbReference>
<evidence type="ECO:0000256" key="2">
    <source>
        <dbReference type="ARBA" id="ARBA00004818"/>
    </source>
</evidence>
<gene>
    <name evidence="5" type="ORF">GR316_04105</name>
</gene>
<evidence type="ECO:0000313" key="6">
    <source>
        <dbReference type="Proteomes" id="UP000679284"/>
    </source>
</evidence>
<dbReference type="Gene3D" id="1.10.150.240">
    <property type="entry name" value="Putative phosphatase, domain 2"/>
    <property type="match status" value="1"/>
</dbReference>
<comment type="pathway">
    <text evidence="2">Organic acid metabolism; glycolate biosynthesis; glycolate from 2-phosphoglycolate: step 1/1.</text>
</comment>
<dbReference type="RefSeq" id="WP_211784774.1">
    <property type="nucleotide sequence ID" value="NZ_CP047289.1"/>
</dbReference>
<dbReference type="EMBL" id="CP047289">
    <property type="protein sequence ID" value="QUS35526.1"/>
    <property type="molecule type" value="Genomic_DNA"/>
</dbReference>
<dbReference type="InterPro" id="IPR023214">
    <property type="entry name" value="HAD_sf"/>
</dbReference>
<organism evidence="5 6">
    <name type="scientific">Falsirhodobacter algicola</name>
    <dbReference type="NCBI Taxonomy" id="2692330"/>
    <lineage>
        <taxon>Bacteria</taxon>
        <taxon>Pseudomonadati</taxon>
        <taxon>Pseudomonadota</taxon>
        <taxon>Alphaproteobacteria</taxon>
        <taxon>Rhodobacterales</taxon>
        <taxon>Paracoccaceae</taxon>
        <taxon>Falsirhodobacter</taxon>
    </lineage>
</organism>
<dbReference type="InterPro" id="IPR023198">
    <property type="entry name" value="PGP-like_dom2"/>
</dbReference>
<evidence type="ECO:0000313" key="5">
    <source>
        <dbReference type="EMBL" id="QUS35526.1"/>
    </source>
</evidence>
<reference evidence="5" key="1">
    <citation type="submission" date="2020-01" db="EMBL/GenBank/DDBJ databases">
        <authorList>
            <person name="Yang Y."/>
            <person name="Kwon Y.M."/>
        </authorList>
    </citation>
    <scope>NUCLEOTIDE SEQUENCE</scope>
    <source>
        <strain evidence="5">PG104</strain>
    </source>
</reference>
<comment type="catalytic activity">
    <reaction evidence="1">
        <text>2-phosphoglycolate + H2O = glycolate + phosphate</text>
        <dbReference type="Rhea" id="RHEA:14369"/>
        <dbReference type="ChEBI" id="CHEBI:15377"/>
        <dbReference type="ChEBI" id="CHEBI:29805"/>
        <dbReference type="ChEBI" id="CHEBI:43474"/>
        <dbReference type="ChEBI" id="CHEBI:58033"/>
        <dbReference type="EC" id="3.1.3.18"/>
    </reaction>
</comment>
<evidence type="ECO:0000256" key="3">
    <source>
        <dbReference type="ARBA" id="ARBA00006171"/>
    </source>
</evidence>
<dbReference type="InterPro" id="IPR006439">
    <property type="entry name" value="HAD-SF_hydro_IA"/>
</dbReference>
<keyword evidence="5" id="KW-0378">Hydrolase</keyword>
<dbReference type="InterPro" id="IPR050155">
    <property type="entry name" value="HAD-like_hydrolase_sf"/>
</dbReference>
<dbReference type="SUPFAM" id="SSF56784">
    <property type="entry name" value="HAD-like"/>
    <property type="match status" value="1"/>
</dbReference>